<dbReference type="InterPro" id="IPR019734">
    <property type="entry name" value="TPR_rpt"/>
</dbReference>
<feature type="compositionally biased region" description="Polar residues" evidence="4">
    <location>
        <begin position="764"/>
        <end position="774"/>
    </location>
</feature>
<dbReference type="Pfam" id="PF13424">
    <property type="entry name" value="TPR_12"/>
    <property type="match status" value="4"/>
</dbReference>
<dbReference type="InterPro" id="IPR027417">
    <property type="entry name" value="P-loop_NTPase"/>
</dbReference>
<dbReference type="PRINTS" id="PR00381">
    <property type="entry name" value="KINESINLIGHT"/>
</dbReference>
<reference evidence="6" key="1">
    <citation type="submission" date="2020-12" db="EMBL/GenBank/DDBJ databases">
        <authorList>
            <person name="Iha C."/>
        </authorList>
    </citation>
    <scope>NUCLEOTIDE SEQUENCE</scope>
</reference>
<feature type="region of interest" description="Disordered" evidence="4">
    <location>
        <begin position="284"/>
        <end position="327"/>
    </location>
</feature>
<dbReference type="SUPFAM" id="SSF48452">
    <property type="entry name" value="TPR-like"/>
    <property type="match status" value="4"/>
</dbReference>
<dbReference type="InterPro" id="IPR011990">
    <property type="entry name" value="TPR-like_helical_dom_sf"/>
</dbReference>
<feature type="domain" description="NB-ARC" evidence="5">
    <location>
        <begin position="369"/>
        <end position="533"/>
    </location>
</feature>
<dbReference type="EMBL" id="CAJHUC010000762">
    <property type="protein sequence ID" value="CAD7698105.1"/>
    <property type="molecule type" value="Genomic_DNA"/>
</dbReference>
<evidence type="ECO:0000313" key="6">
    <source>
        <dbReference type="EMBL" id="CAD7698105.1"/>
    </source>
</evidence>
<protein>
    <recommendedName>
        <fullName evidence="5">NB-ARC domain-containing protein</fullName>
    </recommendedName>
</protein>
<gene>
    <name evidence="6" type="ORF">OSTQU699_LOCUS3466</name>
</gene>
<dbReference type="SUPFAM" id="SSF52540">
    <property type="entry name" value="P-loop containing nucleoside triphosphate hydrolases"/>
    <property type="match status" value="1"/>
</dbReference>
<accession>A0A8S1IS58</accession>
<feature type="region of interest" description="Disordered" evidence="4">
    <location>
        <begin position="1335"/>
        <end position="1359"/>
    </location>
</feature>
<dbReference type="InterPro" id="IPR036388">
    <property type="entry name" value="WH-like_DNA-bd_sf"/>
</dbReference>
<feature type="region of interest" description="Disordered" evidence="4">
    <location>
        <begin position="753"/>
        <end position="784"/>
    </location>
</feature>
<evidence type="ECO:0000256" key="2">
    <source>
        <dbReference type="ARBA" id="ARBA00022803"/>
    </source>
</evidence>
<dbReference type="Pfam" id="PF13374">
    <property type="entry name" value="TPR_10"/>
    <property type="match status" value="4"/>
</dbReference>
<keyword evidence="2 3" id="KW-0802">TPR repeat</keyword>
<keyword evidence="7" id="KW-1185">Reference proteome</keyword>
<dbReference type="InterPro" id="IPR002182">
    <property type="entry name" value="NB-ARC"/>
</dbReference>
<dbReference type="Gene3D" id="1.25.40.10">
    <property type="entry name" value="Tetratricopeptide repeat domain"/>
    <property type="match status" value="4"/>
</dbReference>
<evidence type="ECO:0000256" key="4">
    <source>
        <dbReference type="SAM" id="MobiDB-lite"/>
    </source>
</evidence>
<dbReference type="PROSITE" id="PS50005">
    <property type="entry name" value="TPR"/>
    <property type="match status" value="3"/>
</dbReference>
<evidence type="ECO:0000259" key="5">
    <source>
        <dbReference type="Pfam" id="PF00931"/>
    </source>
</evidence>
<dbReference type="Pfam" id="PF00931">
    <property type="entry name" value="NB-ARC"/>
    <property type="match status" value="1"/>
</dbReference>
<dbReference type="PANTHER" id="PTHR45641:SF19">
    <property type="entry name" value="NEPHROCYSTIN-3"/>
    <property type="match status" value="1"/>
</dbReference>
<dbReference type="Gene3D" id="1.10.10.10">
    <property type="entry name" value="Winged helix-like DNA-binding domain superfamily/Winged helix DNA-binding domain"/>
    <property type="match status" value="1"/>
</dbReference>
<feature type="repeat" description="TPR" evidence="3">
    <location>
        <begin position="836"/>
        <end position="869"/>
    </location>
</feature>
<dbReference type="Proteomes" id="UP000708148">
    <property type="component" value="Unassembled WGS sequence"/>
</dbReference>
<feature type="repeat" description="TPR" evidence="3">
    <location>
        <begin position="919"/>
        <end position="952"/>
    </location>
</feature>
<dbReference type="OrthoDB" id="546701at2759"/>
<feature type="region of interest" description="Disordered" evidence="4">
    <location>
        <begin position="109"/>
        <end position="136"/>
    </location>
</feature>
<sequence length="1359" mass="148698">MAPAPSSSSHWATMGCSSVEEVFTGVPAAQESQVFPIPEGEAYSNGQLTNFTPFNGPLESTAPDVAAGDVFPNLLTSGERCVPMYLESTERHAMVKSSYGATDGKLNAWPIPPHDDGAAEPSEGKGTADGCSTDGSVDEGPQVAAFNATEFFLEDDIRGAAEAALEVLDSLVDTNASEALNQLSVDLSERLGEVLPACVYRGPGSALQDVRQGEDSAAQRYLKKTLSMPASTAVRTAPLSELVTKTPQAVEASNDCTHCDADLDPVKGVHAFKRVQSLMDIRRSGESPMPQEDDNLLPTSTSDPLEDHVVPETEAREEPAPEPLWSQLPTDVPVLHEVGGVPSMPKQYCHRAVAEMILAARLTRKSPEGTYTRVAIVGAAGQGKTATATAVAHLQGVLDCFHDCLLWAHVGARGKHDACRLCWVKELYRRVVACLGSPAELLLDGDEYVNATSEDIFVARMNRLMAGHQCLVVFDDIQFPEILNVVAKLNCTALMTMRTMFLDVHFPSCKVFELQALTPTESHRVLFKVVGSHHADHDFHGLVAECKGHPLTLIAAAANWLRKNQSKAGSRQGRRVARNISLPVHSTIREDCAPPALFESLDAVVDGLDAEQRRCYMMLAVLPQGLYAPVPMLQYLWGLGSLEAVQDVVHSLESMYLLHCEHDRHSFEGTAWSLHALQLNHLRSLTESEDLRELMDDAKRRQVEYLSQLPTFAALLELVGRRNLLSFWGQAASPEAMAASFLHVVESWWDPVGENGQANEGDCPTSQQQAQNGQEDIKSPAASAMMDPSTDAPVLVLLRLAAFLMVAEQFATAQQLFLRALVAMKDQKGEDHAKIAMALNSMGTILERKNKFDSAEDFYSRALDMYKGLVGEEHPEAVALMSCMASVIKAQGRFQEAEALHRKALDIRTRMGDSQLDIAESMNSLGMVLSNLGNYEEAVTCHRKVLEIRRRALGQDHPSMAVSMSNLAVVLSAQGNLKEAETLHRKALGLKKKVLGEFHPETAVSMNNLGVLLGDQGNFDEAEALHKRALEISQTAFGEDHPDVAVSLNNLALVMRKAQRNLQEVESLHRRDLEISIKAYGDDHPNVALSLNNLALVLADQQKFKEAEELHRRALEIRRRAFGESHPFVAVSLSNLAGILESRGKLHEAEMLHRRDLEISRRACGDSHPSVACSMNNLAGVLRSQGKLAEAEELHRKDLEISTKTYGDCHPSVAVSLNNLAGVLTDQGCYKEAEEMYLQALDIKRKVYGEKHPNFAITLNSLSSVKRKQGKLAEAEGLSRQSLQIRERAYGDDHPSVLAAQNNLTLALSAQQNLRARKSFVGKVSRSLTKCFGMEPDRVPASPKYRRKATPTSPAKPVD</sequence>
<feature type="compositionally biased region" description="Basic and acidic residues" evidence="4">
    <location>
        <begin position="305"/>
        <end position="319"/>
    </location>
</feature>
<evidence type="ECO:0000313" key="7">
    <source>
        <dbReference type="Proteomes" id="UP000708148"/>
    </source>
</evidence>
<evidence type="ECO:0000256" key="1">
    <source>
        <dbReference type="ARBA" id="ARBA00022737"/>
    </source>
</evidence>
<dbReference type="GO" id="GO:0043531">
    <property type="term" value="F:ADP binding"/>
    <property type="evidence" value="ECO:0007669"/>
    <property type="project" value="InterPro"/>
</dbReference>
<organism evidence="6 7">
    <name type="scientific">Ostreobium quekettii</name>
    <dbReference type="NCBI Taxonomy" id="121088"/>
    <lineage>
        <taxon>Eukaryota</taxon>
        <taxon>Viridiplantae</taxon>
        <taxon>Chlorophyta</taxon>
        <taxon>core chlorophytes</taxon>
        <taxon>Ulvophyceae</taxon>
        <taxon>TCBD clade</taxon>
        <taxon>Bryopsidales</taxon>
        <taxon>Ostreobineae</taxon>
        <taxon>Ostreobiaceae</taxon>
        <taxon>Ostreobium</taxon>
    </lineage>
</organism>
<evidence type="ECO:0000256" key="3">
    <source>
        <dbReference type="PROSITE-ProRule" id="PRU00339"/>
    </source>
</evidence>
<name>A0A8S1IS58_9CHLO</name>
<comment type="caution">
    <text evidence="6">The sequence shown here is derived from an EMBL/GenBank/DDBJ whole genome shotgun (WGS) entry which is preliminary data.</text>
</comment>
<dbReference type="Gene3D" id="3.40.50.300">
    <property type="entry name" value="P-loop containing nucleotide triphosphate hydrolases"/>
    <property type="match status" value="1"/>
</dbReference>
<dbReference type="PANTHER" id="PTHR45641">
    <property type="entry name" value="TETRATRICOPEPTIDE REPEAT PROTEIN (AFU_ORTHOLOGUE AFUA_6G03870)"/>
    <property type="match status" value="1"/>
</dbReference>
<feature type="repeat" description="TPR" evidence="3">
    <location>
        <begin position="1003"/>
        <end position="1036"/>
    </location>
</feature>
<keyword evidence="1" id="KW-0677">Repeat</keyword>
<dbReference type="SMART" id="SM00028">
    <property type="entry name" value="TPR"/>
    <property type="match status" value="11"/>
</dbReference>
<proteinExistence type="predicted"/>